<protein>
    <submittedName>
        <fullName evidence="7">Lipid A biosynthesis acyltransferase</fullName>
    </submittedName>
</protein>
<dbReference type="Pfam" id="PF03279">
    <property type="entry name" value="Lip_A_acyltrans"/>
    <property type="match status" value="1"/>
</dbReference>
<dbReference type="PANTHER" id="PTHR30606">
    <property type="entry name" value="LIPID A BIOSYNTHESIS LAUROYL ACYLTRANSFERASE"/>
    <property type="match status" value="1"/>
</dbReference>
<dbReference type="HOGENOM" id="CLU_049421_4_0_7"/>
<proteinExistence type="predicted"/>
<keyword evidence="3" id="KW-0997">Cell inner membrane</keyword>
<dbReference type="STRING" id="709032.Sulku_1900"/>
<evidence type="ECO:0000313" key="7">
    <source>
        <dbReference type="EMBL" id="ADR34560.1"/>
    </source>
</evidence>
<dbReference type="AlphaFoldDB" id="E4U1T7"/>
<keyword evidence="4" id="KW-0808">Transferase</keyword>
<dbReference type="KEGG" id="sku:Sulku_1900"/>
<accession>E4U1T7</accession>
<dbReference type="OrthoDB" id="9803456at2"/>
<dbReference type="RefSeq" id="WP_013460757.1">
    <property type="nucleotide sequence ID" value="NC_014762.1"/>
</dbReference>
<evidence type="ECO:0000256" key="2">
    <source>
        <dbReference type="ARBA" id="ARBA00022475"/>
    </source>
</evidence>
<dbReference type="GO" id="GO:0016746">
    <property type="term" value="F:acyltransferase activity"/>
    <property type="evidence" value="ECO:0007669"/>
    <property type="project" value="UniProtKB-KW"/>
</dbReference>
<dbReference type="NCBIfam" id="NF006270">
    <property type="entry name" value="PRK08419.1"/>
    <property type="match status" value="1"/>
</dbReference>
<dbReference type="EMBL" id="CP002355">
    <property type="protein sequence ID" value="ADR34560.1"/>
    <property type="molecule type" value="Genomic_DNA"/>
</dbReference>
<evidence type="ECO:0000256" key="3">
    <source>
        <dbReference type="ARBA" id="ARBA00022519"/>
    </source>
</evidence>
<dbReference type="Proteomes" id="UP000008721">
    <property type="component" value="Chromosome"/>
</dbReference>
<keyword evidence="6 7" id="KW-0012">Acyltransferase</keyword>
<comment type="subcellular location">
    <subcellularLocation>
        <location evidence="1">Cell inner membrane</location>
    </subcellularLocation>
</comment>
<sequence>MILFRLFLLLDAVLMKLPSSWRKRLFTSLAALVHRLAGKRNLIIRQNLDFAFQETLTSHERAEIERYCYRNLGLNLLQVMENRHATSEYFSKRIRFENREKVDALLAEGRSMIFISAHFGNWEIGATALSLLVTPTTAIYKGFKRAEFDPYLLESRTRHRMNLAEKSGALKHMARALKNGQSISLMIDQSSNPRDGVAVDFFGHPTYHSSTPAVLSYKYNAPIVALYISSEDEENFVIRFEEPIEVQSDDKSSITEATQRQVATLEHIIRRSPKHWFWCHKRWKNEYNEIYAG</sequence>
<name>E4U1T7_SULKY</name>
<evidence type="ECO:0000313" key="8">
    <source>
        <dbReference type="Proteomes" id="UP000008721"/>
    </source>
</evidence>
<dbReference type="eggNOG" id="COG1560">
    <property type="taxonomic scope" value="Bacteria"/>
</dbReference>
<dbReference type="CDD" id="cd07984">
    <property type="entry name" value="LPLAT_LABLAT-like"/>
    <property type="match status" value="1"/>
</dbReference>
<dbReference type="PANTHER" id="PTHR30606:SF10">
    <property type="entry name" value="PHOSPHATIDYLINOSITOL MANNOSIDE ACYLTRANSFERASE"/>
    <property type="match status" value="1"/>
</dbReference>
<gene>
    <name evidence="7" type="ordered locus">Sulku_1900</name>
</gene>
<organism evidence="7 8">
    <name type="scientific">Sulfuricurvum kujiense (strain ATCC BAA-921 / DSM 16994 / JCM 11577 / YK-1)</name>
    <dbReference type="NCBI Taxonomy" id="709032"/>
    <lineage>
        <taxon>Bacteria</taxon>
        <taxon>Pseudomonadati</taxon>
        <taxon>Campylobacterota</taxon>
        <taxon>Epsilonproteobacteria</taxon>
        <taxon>Campylobacterales</taxon>
        <taxon>Sulfurimonadaceae</taxon>
        <taxon>Sulfuricurvum</taxon>
    </lineage>
</organism>
<evidence type="ECO:0000256" key="6">
    <source>
        <dbReference type="ARBA" id="ARBA00023315"/>
    </source>
</evidence>
<dbReference type="GO" id="GO:0005886">
    <property type="term" value="C:plasma membrane"/>
    <property type="evidence" value="ECO:0007669"/>
    <property type="project" value="UniProtKB-SubCell"/>
</dbReference>
<dbReference type="GO" id="GO:0009247">
    <property type="term" value="P:glycolipid biosynthetic process"/>
    <property type="evidence" value="ECO:0007669"/>
    <property type="project" value="UniProtKB-ARBA"/>
</dbReference>
<dbReference type="InterPro" id="IPR004960">
    <property type="entry name" value="LipA_acyltrans"/>
</dbReference>
<keyword evidence="8" id="KW-1185">Reference proteome</keyword>
<dbReference type="PIRSF" id="PIRSF026649">
    <property type="entry name" value="MsbB"/>
    <property type="match status" value="1"/>
</dbReference>
<keyword evidence="2" id="KW-1003">Cell membrane</keyword>
<reference evidence="7 8" key="1">
    <citation type="journal article" date="2012" name="Stand. Genomic Sci.">
        <title>Complete genome sequence of the sulfur compounds oxidizing chemolithoautotroph Sulfuricurvum kujiense type strain (YK-1(T)).</title>
        <authorList>
            <person name="Han C."/>
            <person name="Kotsyurbenko O."/>
            <person name="Chertkov O."/>
            <person name="Held B."/>
            <person name="Lapidus A."/>
            <person name="Nolan M."/>
            <person name="Lucas S."/>
            <person name="Hammon N."/>
            <person name="Deshpande S."/>
            <person name="Cheng J.F."/>
            <person name="Tapia R."/>
            <person name="Goodwin L.A."/>
            <person name="Pitluck S."/>
            <person name="Liolios K."/>
            <person name="Pagani I."/>
            <person name="Ivanova N."/>
            <person name="Mavromatis K."/>
            <person name="Mikhailova N."/>
            <person name="Pati A."/>
            <person name="Chen A."/>
            <person name="Palaniappan K."/>
            <person name="Land M."/>
            <person name="Hauser L."/>
            <person name="Chang Y.J."/>
            <person name="Jeffries C.D."/>
            <person name="Brambilla E.M."/>
            <person name="Rohde M."/>
            <person name="Spring S."/>
            <person name="Sikorski J."/>
            <person name="Goker M."/>
            <person name="Woyke T."/>
            <person name="Bristow J."/>
            <person name="Eisen J.A."/>
            <person name="Markowitz V."/>
            <person name="Hugenholtz P."/>
            <person name="Kyrpides N.C."/>
            <person name="Klenk H.P."/>
            <person name="Detter J.C."/>
        </authorList>
    </citation>
    <scope>NUCLEOTIDE SEQUENCE [LARGE SCALE GENOMIC DNA]</scope>
    <source>
        <strain evidence="8">ATCC BAA-921 / DSM 16994 / JCM 11577 / YK-1</strain>
    </source>
</reference>
<keyword evidence="5" id="KW-0472">Membrane</keyword>
<evidence type="ECO:0000256" key="1">
    <source>
        <dbReference type="ARBA" id="ARBA00004533"/>
    </source>
</evidence>
<evidence type="ECO:0000256" key="5">
    <source>
        <dbReference type="ARBA" id="ARBA00023136"/>
    </source>
</evidence>
<evidence type="ECO:0000256" key="4">
    <source>
        <dbReference type="ARBA" id="ARBA00022679"/>
    </source>
</evidence>